<organism evidence="1 2">
    <name type="scientific">Prevotella melaninogenica</name>
    <dbReference type="NCBI Taxonomy" id="28132"/>
    <lineage>
        <taxon>Bacteria</taxon>
        <taxon>Pseudomonadati</taxon>
        <taxon>Bacteroidota</taxon>
        <taxon>Bacteroidia</taxon>
        <taxon>Bacteroidales</taxon>
        <taxon>Prevotellaceae</taxon>
        <taxon>Prevotella</taxon>
    </lineage>
</organism>
<evidence type="ECO:0000313" key="1">
    <source>
        <dbReference type="EMBL" id="QUB76844.1"/>
    </source>
</evidence>
<dbReference type="SUPFAM" id="SSF55486">
    <property type="entry name" value="Metalloproteases ('zincins'), catalytic domain"/>
    <property type="match status" value="1"/>
</dbReference>
<evidence type="ECO:0000313" key="2">
    <source>
        <dbReference type="Proteomes" id="UP000682195"/>
    </source>
</evidence>
<gene>
    <name evidence="1" type="ORF">J5A58_08790</name>
</gene>
<sequence length="220" mass="26603">MTIEVIEERDYNLILITQTWEIVYNELHFHELRKYQNTITNIIYSIWNNKCYFKVKGNSKFANKHKNTRFKLQFKIIWSTSLNSNWKVYIHRKDVRSYVRWYAREIHFDLFDIDLQEKIGSDGNILQYPVAHEFGHTIGLVKFSRPLLSFNPNYPWGTLHADEYETNSSKENKFRHPFINDRRSIMNIGNELRERHMDYILQELNTLLLGTEFYISTLLK</sequence>
<accession>A0ABX7XT37</accession>
<dbReference type="Proteomes" id="UP000682195">
    <property type="component" value="Chromosome 2"/>
</dbReference>
<reference evidence="1 2" key="1">
    <citation type="submission" date="2021-03" db="EMBL/GenBank/DDBJ databases">
        <title>Human Oral Microbial Genomes.</title>
        <authorList>
            <person name="Johnston C.D."/>
            <person name="Chen T."/>
            <person name="Dewhirst F.E."/>
        </authorList>
    </citation>
    <scope>NUCLEOTIDE SEQUENCE [LARGE SCALE GENOMIC DNA]</scope>
    <source>
        <strain evidence="1 2">F0054</strain>
    </source>
</reference>
<dbReference type="EMBL" id="CP072362">
    <property type="protein sequence ID" value="QUB76844.1"/>
    <property type="molecule type" value="Genomic_DNA"/>
</dbReference>
<evidence type="ECO:0008006" key="3">
    <source>
        <dbReference type="Google" id="ProtNLM"/>
    </source>
</evidence>
<keyword evidence="2" id="KW-1185">Reference proteome</keyword>
<name>A0ABX7XT37_9BACT</name>
<proteinExistence type="predicted"/>
<protein>
    <recommendedName>
        <fullName evidence="3">Peptidase M10 metallopeptidase domain-containing protein</fullName>
    </recommendedName>
</protein>
<dbReference type="RefSeq" id="WP_211808654.1">
    <property type="nucleotide sequence ID" value="NZ_CP072362.1"/>
</dbReference>